<dbReference type="PANTHER" id="PTHR43809">
    <property type="entry name" value="NITRITE REDUCTASE (NADH) LARGE SUBUNIT"/>
    <property type="match status" value="1"/>
</dbReference>
<keyword evidence="3" id="KW-0479">Metal-binding</keyword>
<organism evidence="8 9">
    <name type="scientific">Williamwhitmania taraxaci</name>
    <dbReference type="NCBI Taxonomy" id="1640674"/>
    <lineage>
        <taxon>Bacteria</taxon>
        <taxon>Pseudomonadati</taxon>
        <taxon>Bacteroidota</taxon>
        <taxon>Bacteroidia</taxon>
        <taxon>Bacteroidales</taxon>
        <taxon>Williamwhitmaniaceae</taxon>
        <taxon>Williamwhitmania</taxon>
    </lineage>
</organism>
<evidence type="ECO:0000256" key="2">
    <source>
        <dbReference type="ARBA" id="ARBA00022617"/>
    </source>
</evidence>
<keyword evidence="4" id="KW-0560">Oxidoreductase</keyword>
<dbReference type="STRING" id="1640674.SAMN05216323_102731"/>
<evidence type="ECO:0000256" key="5">
    <source>
        <dbReference type="ARBA" id="ARBA00023004"/>
    </source>
</evidence>
<proteinExistence type="predicted"/>
<evidence type="ECO:0000256" key="3">
    <source>
        <dbReference type="ARBA" id="ARBA00022723"/>
    </source>
</evidence>
<evidence type="ECO:0000256" key="6">
    <source>
        <dbReference type="ARBA" id="ARBA00023014"/>
    </source>
</evidence>
<evidence type="ECO:0000259" key="7">
    <source>
        <dbReference type="Pfam" id="PF04324"/>
    </source>
</evidence>
<protein>
    <submittedName>
        <fullName evidence="8">BFD-like [2Fe-2S] binding domain-containing protein</fullName>
    </submittedName>
</protein>
<name>A0A1G6KYP3_9BACT</name>
<reference evidence="8 9" key="1">
    <citation type="submission" date="2016-09" db="EMBL/GenBank/DDBJ databases">
        <authorList>
            <person name="Capua I."/>
            <person name="De Benedictis P."/>
            <person name="Joannis T."/>
            <person name="Lombin L.H."/>
            <person name="Cattoli G."/>
        </authorList>
    </citation>
    <scope>NUCLEOTIDE SEQUENCE [LARGE SCALE GENOMIC DNA]</scope>
    <source>
        <strain evidence="8 9">A7P-90m</strain>
    </source>
</reference>
<dbReference type="Gene3D" id="1.10.10.1100">
    <property type="entry name" value="BFD-like [2Fe-2S]-binding domain"/>
    <property type="match status" value="1"/>
</dbReference>
<dbReference type="Proteomes" id="UP000199452">
    <property type="component" value="Unassembled WGS sequence"/>
</dbReference>
<dbReference type="InterPro" id="IPR052034">
    <property type="entry name" value="NasD-like"/>
</dbReference>
<dbReference type="Pfam" id="PF04324">
    <property type="entry name" value="Fer2_BFD"/>
    <property type="match status" value="1"/>
</dbReference>
<dbReference type="GO" id="GO:0016491">
    <property type="term" value="F:oxidoreductase activity"/>
    <property type="evidence" value="ECO:0007669"/>
    <property type="project" value="UniProtKB-KW"/>
</dbReference>
<dbReference type="AlphaFoldDB" id="A0A1G6KYP3"/>
<evidence type="ECO:0000256" key="1">
    <source>
        <dbReference type="ARBA" id="ARBA00001966"/>
    </source>
</evidence>
<dbReference type="GO" id="GO:0051536">
    <property type="term" value="F:iron-sulfur cluster binding"/>
    <property type="evidence" value="ECO:0007669"/>
    <property type="project" value="UniProtKB-KW"/>
</dbReference>
<dbReference type="GO" id="GO:0046872">
    <property type="term" value="F:metal ion binding"/>
    <property type="evidence" value="ECO:0007669"/>
    <property type="project" value="UniProtKB-KW"/>
</dbReference>
<sequence length="59" mass="6469">MENDELICSCNDIFRSEIVKAIKSKGLKTIEEVGEATSAGTVCGQCHDDIQLILDELNK</sequence>
<comment type="cofactor">
    <cofactor evidence="1">
        <name>[4Fe-4S] cluster</name>
        <dbReference type="ChEBI" id="CHEBI:49883"/>
    </cofactor>
</comment>
<keyword evidence="5" id="KW-0408">Iron</keyword>
<dbReference type="InterPro" id="IPR007419">
    <property type="entry name" value="BFD-like_2Fe2S-bd_dom"/>
</dbReference>
<gene>
    <name evidence="8" type="ORF">SAMN05216323_102731</name>
</gene>
<dbReference type="PANTHER" id="PTHR43809:SF1">
    <property type="entry name" value="NITRITE REDUCTASE (NADH) LARGE SUBUNIT"/>
    <property type="match status" value="1"/>
</dbReference>
<dbReference type="EMBL" id="FMYP01000027">
    <property type="protein sequence ID" value="SDC35486.1"/>
    <property type="molecule type" value="Genomic_DNA"/>
</dbReference>
<evidence type="ECO:0000313" key="9">
    <source>
        <dbReference type="Proteomes" id="UP000199452"/>
    </source>
</evidence>
<keyword evidence="2" id="KW-0349">Heme</keyword>
<accession>A0A1G6KYP3</accession>
<evidence type="ECO:0000256" key="4">
    <source>
        <dbReference type="ARBA" id="ARBA00023002"/>
    </source>
</evidence>
<dbReference type="InterPro" id="IPR041854">
    <property type="entry name" value="BFD-like_2Fe2S-bd_dom_sf"/>
</dbReference>
<keyword evidence="6" id="KW-0411">Iron-sulfur</keyword>
<evidence type="ECO:0000313" key="8">
    <source>
        <dbReference type="EMBL" id="SDC35486.1"/>
    </source>
</evidence>
<feature type="domain" description="BFD-like [2Fe-2S]-binding" evidence="7">
    <location>
        <begin position="6"/>
        <end position="56"/>
    </location>
</feature>
<keyword evidence="9" id="KW-1185">Reference proteome</keyword>
<dbReference type="RefSeq" id="WP_170830049.1">
    <property type="nucleotide sequence ID" value="NZ_FMYP01000027.1"/>
</dbReference>